<evidence type="ECO:0000313" key="3">
    <source>
        <dbReference type="Proteomes" id="UP000293638"/>
    </source>
</evidence>
<feature type="domain" description="Spore protein YkvP/CgeB glycosyl transferase-like" evidence="1">
    <location>
        <begin position="171"/>
        <end position="330"/>
    </location>
</feature>
<dbReference type="Gene3D" id="3.40.50.2000">
    <property type="entry name" value="Glycogen Phosphorylase B"/>
    <property type="match status" value="1"/>
</dbReference>
<dbReference type="OrthoDB" id="110463at2"/>
<dbReference type="EMBL" id="SGXD01000001">
    <property type="protein sequence ID" value="RZS91284.1"/>
    <property type="molecule type" value="Genomic_DNA"/>
</dbReference>
<dbReference type="AlphaFoldDB" id="A0A4Q7NVV5"/>
<comment type="caution">
    <text evidence="2">The sequence shown here is derived from an EMBL/GenBank/DDBJ whole genome shotgun (WGS) entry which is preliminary data.</text>
</comment>
<keyword evidence="3" id="KW-1185">Reference proteome</keyword>
<proteinExistence type="predicted"/>
<dbReference type="SUPFAM" id="SSF53756">
    <property type="entry name" value="UDP-Glycosyltransferase/glycogen phosphorylase"/>
    <property type="match status" value="1"/>
</dbReference>
<dbReference type="Pfam" id="PF13524">
    <property type="entry name" value="Glyco_trans_1_2"/>
    <property type="match status" value="1"/>
</dbReference>
<protein>
    <submittedName>
        <fullName evidence="2">Spore maturation protein CgeB</fullName>
    </submittedName>
</protein>
<reference evidence="2 3" key="1">
    <citation type="submission" date="2019-02" db="EMBL/GenBank/DDBJ databases">
        <title>Genomic Encyclopedia of Type Strains, Phase IV (KMG-IV): sequencing the most valuable type-strain genomes for metagenomic binning, comparative biology and taxonomic classification.</title>
        <authorList>
            <person name="Goeker M."/>
        </authorList>
    </citation>
    <scope>NUCLEOTIDE SEQUENCE [LARGE SCALE GENOMIC DNA]</scope>
    <source>
        <strain evidence="2 3">DSM 45622</strain>
    </source>
</reference>
<organism evidence="2 3">
    <name type="scientific">Motilibacter rhizosphaerae</name>
    <dbReference type="NCBI Taxonomy" id="598652"/>
    <lineage>
        <taxon>Bacteria</taxon>
        <taxon>Bacillati</taxon>
        <taxon>Actinomycetota</taxon>
        <taxon>Actinomycetes</taxon>
        <taxon>Motilibacterales</taxon>
        <taxon>Motilibacteraceae</taxon>
        <taxon>Motilibacter</taxon>
    </lineage>
</organism>
<dbReference type="InterPro" id="IPR055259">
    <property type="entry name" value="YkvP/CgeB_Glyco_trans-like"/>
</dbReference>
<sequence>MKVVHVAHRYDYGKPERGLSFEHYNFYETLVAMGHDTSYVDIGAGGGGPGSADALLHASVERERPDVVFCLLFGDEVSPEALGQVTTSGVPTVNWFADDHWRFADFTSRYAPHVSLAATTDRESLPEYERIGARAVLTQWAAATQRYRPTPGPLRYDVTLVGQVYGERPGLVAALRADGVDVRTWGTGWGVRRHHWLLGTKQPFAALGGARLLSRVQASTRADQDEMIRIFGTSRVNLNPTEASHDGVPQIKGRTFEVPACGGLLLTGPALHLEDYYVPGEEVVVFDDVDDMRAKARWLLDHDDERRRIAEAGHARTVAEHTYEKRLGAIFAALGA</sequence>
<name>A0A4Q7NVV5_9ACTN</name>
<accession>A0A4Q7NVV5</accession>
<gene>
    <name evidence="2" type="ORF">EV189_0521</name>
</gene>
<evidence type="ECO:0000313" key="2">
    <source>
        <dbReference type="EMBL" id="RZS91284.1"/>
    </source>
</evidence>
<dbReference type="Proteomes" id="UP000293638">
    <property type="component" value="Unassembled WGS sequence"/>
</dbReference>
<evidence type="ECO:0000259" key="1">
    <source>
        <dbReference type="Pfam" id="PF13524"/>
    </source>
</evidence>
<dbReference type="RefSeq" id="WP_130491370.1">
    <property type="nucleotide sequence ID" value="NZ_SGXD01000001.1"/>
</dbReference>